<evidence type="ECO:0008006" key="5">
    <source>
        <dbReference type="Google" id="ProtNLM"/>
    </source>
</evidence>
<feature type="region of interest" description="Disordered" evidence="1">
    <location>
        <begin position="46"/>
        <end position="132"/>
    </location>
</feature>
<evidence type="ECO:0000256" key="2">
    <source>
        <dbReference type="SAM" id="SignalP"/>
    </source>
</evidence>
<comment type="caution">
    <text evidence="3">The sequence shown here is derived from an EMBL/GenBank/DDBJ whole genome shotgun (WGS) entry which is preliminary data.</text>
</comment>
<dbReference type="AlphaFoldDB" id="A0A080LRI5"/>
<evidence type="ECO:0000313" key="3">
    <source>
        <dbReference type="EMBL" id="KFB70831.1"/>
    </source>
</evidence>
<name>A0A080LRI5_9PROT</name>
<evidence type="ECO:0000256" key="1">
    <source>
        <dbReference type="SAM" id="MobiDB-lite"/>
    </source>
</evidence>
<feature type="chain" id="PRO_5001750591" description="Translation initiation factor 2" evidence="2">
    <location>
        <begin position="26"/>
        <end position="195"/>
    </location>
</feature>
<sequence length="195" mass="20759" precursor="true">MSSLVNRLFLNSALMLSVMSPMAMAADGQSGKVMLLAELIIVPEKAPSKSTSQSQREKAGRYQGEAPANLEDDEVGVLAPRGGAPTEEKAFENRSKARAYQPSNDNSSPPPFSGSGAAGSDGGQPRPMEQRNRARAYTGTGNAQDMDLSHVGRDGIPLVPCQDVDNVSGRIGDDTMSGSIVHIFRNGRQVKVRCR</sequence>
<dbReference type="Proteomes" id="UP000020077">
    <property type="component" value="Unassembled WGS sequence"/>
</dbReference>
<feature type="compositionally biased region" description="Basic and acidic residues" evidence="1">
    <location>
        <begin position="86"/>
        <end position="95"/>
    </location>
</feature>
<protein>
    <recommendedName>
        <fullName evidence="5">Translation initiation factor 2</fullName>
    </recommendedName>
</protein>
<accession>A0A080LRI5</accession>
<evidence type="ECO:0000313" key="4">
    <source>
        <dbReference type="Proteomes" id="UP000020077"/>
    </source>
</evidence>
<organism evidence="3 4">
    <name type="scientific">Candidatus Accumulibacter phosphatis</name>
    <dbReference type="NCBI Taxonomy" id="327160"/>
    <lineage>
        <taxon>Bacteria</taxon>
        <taxon>Pseudomonadati</taxon>
        <taxon>Pseudomonadota</taxon>
        <taxon>Betaproteobacteria</taxon>
        <taxon>Candidatus Accumulibacter</taxon>
    </lineage>
</organism>
<reference evidence="3 4" key="1">
    <citation type="submission" date="2014-02" db="EMBL/GenBank/DDBJ databases">
        <title>Expanding our view of genomic diversity in Candidatus Accumulibacter clades.</title>
        <authorList>
            <person name="Skennerton C.T."/>
            <person name="Barr J.J."/>
            <person name="Slater F.R."/>
            <person name="Bond P.L."/>
            <person name="Tyson G.W."/>
        </authorList>
    </citation>
    <scope>NUCLEOTIDE SEQUENCE [LARGE SCALE GENOMIC DNA]</scope>
    <source>
        <strain evidence="4">BA-91</strain>
    </source>
</reference>
<feature type="signal peptide" evidence="2">
    <location>
        <begin position="1"/>
        <end position="25"/>
    </location>
</feature>
<dbReference type="EMBL" id="JDVG02000638">
    <property type="protein sequence ID" value="KFB70831.1"/>
    <property type="molecule type" value="Genomic_DNA"/>
</dbReference>
<gene>
    <name evidence="3" type="ORF">AW09_004049</name>
</gene>
<keyword evidence="2" id="KW-0732">Signal</keyword>
<proteinExistence type="predicted"/>